<protein>
    <submittedName>
        <fullName evidence="2">Uncharacterized protein</fullName>
    </submittedName>
</protein>
<accession>A0ABN9PP37</accession>
<gene>
    <name evidence="2" type="ORF">PCOR1329_LOCUS3635</name>
</gene>
<dbReference type="EMBL" id="CAUYUJ010000935">
    <property type="protein sequence ID" value="CAK0793296.1"/>
    <property type="molecule type" value="Genomic_DNA"/>
</dbReference>
<reference evidence="2" key="1">
    <citation type="submission" date="2023-10" db="EMBL/GenBank/DDBJ databases">
        <authorList>
            <person name="Chen Y."/>
            <person name="Shah S."/>
            <person name="Dougan E. K."/>
            <person name="Thang M."/>
            <person name="Chan C."/>
        </authorList>
    </citation>
    <scope>NUCLEOTIDE SEQUENCE [LARGE SCALE GENOMIC DNA]</scope>
</reference>
<sequence length="102" mass="11503">MSTKTSKRDKNTRRETGKRGGRGRREGEEKEEKTTCLKSERCCTRADTRALAQASRLRQANVSSQSPRHSGTRRKLPPAHMFDSALAFTEVLGKRPIEVPSF</sequence>
<name>A0ABN9PP37_9DINO</name>
<dbReference type="Proteomes" id="UP001189429">
    <property type="component" value="Unassembled WGS sequence"/>
</dbReference>
<evidence type="ECO:0000313" key="2">
    <source>
        <dbReference type="EMBL" id="CAK0793296.1"/>
    </source>
</evidence>
<comment type="caution">
    <text evidence="2">The sequence shown here is derived from an EMBL/GenBank/DDBJ whole genome shotgun (WGS) entry which is preliminary data.</text>
</comment>
<proteinExistence type="predicted"/>
<organism evidence="2 3">
    <name type="scientific">Prorocentrum cordatum</name>
    <dbReference type="NCBI Taxonomy" id="2364126"/>
    <lineage>
        <taxon>Eukaryota</taxon>
        <taxon>Sar</taxon>
        <taxon>Alveolata</taxon>
        <taxon>Dinophyceae</taxon>
        <taxon>Prorocentrales</taxon>
        <taxon>Prorocentraceae</taxon>
        <taxon>Prorocentrum</taxon>
    </lineage>
</organism>
<feature type="region of interest" description="Disordered" evidence="1">
    <location>
        <begin position="1"/>
        <end position="36"/>
    </location>
</feature>
<feature type="region of interest" description="Disordered" evidence="1">
    <location>
        <begin position="54"/>
        <end position="78"/>
    </location>
</feature>
<evidence type="ECO:0000256" key="1">
    <source>
        <dbReference type="SAM" id="MobiDB-lite"/>
    </source>
</evidence>
<evidence type="ECO:0000313" key="3">
    <source>
        <dbReference type="Proteomes" id="UP001189429"/>
    </source>
</evidence>
<keyword evidence="3" id="KW-1185">Reference proteome</keyword>